<dbReference type="Gene3D" id="2.60.200.20">
    <property type="match status" value="1"/>
</dbReference>
<dbReference type="EMBL" id="DVON01000122">
    <property type="protein sequence ID" value="HIV12614.1"/>
    <property type="molecule type" value="Genomic_DNA"/>
</dbReference>
<feature type="domain" description="FtsK" evidence="7">
    <location>
        <begin position="694"/>
        <end position="888"/>
    </location>
</feature>
<dbReference type="GO" id="GO:0005524">
    <property type="term" value="F:ATP binding"/>
    <property type="evidence" value="ECO:0007669"/>
    <property type="project" value="UniProtKB-UniRule"/>
</dbReference>
<keyword evidence="5" id="KW-1133">Transmembrane helix</keyword>
<feature type="transmembrane region" description="Helical" evidence="5">
    <location>
        <begin position="258"/>
        <end position="281"/>
    </location>
</feature>
<feature type="domain" description="FtsK" evidence="7">
    <location>
        <begin position="1044"/>
        <end position="1230"/>
    </location>
</feature>
<evidence type="ECO:0000256" key="4">
    <source>
        <dbReference type="PROSITE-ProRule" id="PRU00289"/>
    </source>
</evidence>
<reference evidence="8" key="2">
    <citation type="journal article" date="2021" name="PeerJ">
        <title>Extensive microbial diversity within the chicken gut microbiome revealed by metagenomics and culture.</title>
        <authorList>
            <person name="Gilroy R."/>
            <person name="Ravi A."/>
            <person name="Getino M."/>
            <person name="Pursley I."/>
            <person name="Horton D.L."/>
            <person name="Alikhan N.F."/>
            <person name="Baker D."/>
            <person name="Gharbi K."/>
            <person name="Hall N."/>
            <person name="Watson M."/>
            <person name="Adriaenssens E.M."/>
            <person name="Foster-Nyarko E."/>
            <person name="Jarju S."/>
            <person name="Secka A."/>
            <person name="Antonio M."/>
            <person name="Oren A."/>
            <person name="Chaudhuri R.R."/>
            <person name="La Ragione R."/>
            <person name="Hildebrand F."/>
            <person name="Pallen M.J."/>
        </authorList>
    </citation>
    <scope>NUCLEOTIDE SEQUENCE</scope>
    <source>
        <strain evidence="8">ChiBcec2-4451</strain>
    </source>
</reference>
<dbReference type="InterPro" id="IPR023839">
    <property type="entry name" value="Firmicutes_EssC_C"/>
</dbReference>
<dbReference type="InterPro" id="IPR008984">
    <property type="entry name" value="SMAD_FHA_dom_sf"/>
</dbReference>
<dbReference type="NCBIfam" id="TIGR03928">
    <property type="entry name" value="T7_EssCb_Firm"/>
    <property type="match status" value="1"/>
</dbReference>
<evidence type="ECO:0000256" key="3">
    <source>
        <dbReference type="ARBA" id="ARBA00022840"/>
    </source>
</evidence>
<reference evidence="8" key="1">
    <citation type="submission" date="2020-10" db="EMBL/GenBank/DDBJ databases">
        <authorList>
            <person name="Gilroy R."/>
        </authorList>
    </citation>
    <scope>NUCLEOTIDE SEQUENCE</scope>
    <source>
        <strain evidence="8">ChiBcec2-4451</strain>
    </source>
</reference>
<proteinExistence type="predicted"/>
<evidence type="ECO:0000259" key="7">
    <source>
        <dbReference type="PROSITE" id="PS50901"/>
    </source>
</evidence>
<keyword evidence="2 4" id="KW-0547">Nucleotide-binding</keyword>
<dbReference type="InterPro" id="IPR050206">
    <property type="entry name" value="FtsK/SpoIIIE/SftA"/>
</dbReference>
<dbReference type="Gene3D" id="3.40.50.300">
    <property type="entry name" value="P-loop containing nucleotide triphosphate hydrolases"/>
    <property type="match status" value="2"/>
</dbReference>
<keyword evidence="3 4" id="KW-0067">ATP-binding</keyword>
<dbReference type="CDD" id="cd01127">
    <property type="entry name" value="TrwB_TraG_TraD_VirD4"/>
    <property type="match status" value="1"/>
</dbReference>
<dbReference type="Pfam" id="PF01580">
    <property type="entry name" value="FtsK_SpoIIIE"/>
    <property type="match status" value="2"/>
</dbReference>
<feature type="binding site" evidence="4">
    <location>
        <begin position="1063"/>
        <end position="1070"/>
    </location>
    <ligand>
        <name>ATP</name>
        <dbReference type="ChEBI" id="CHEBI:30616"/>
    </ligand>
</feature>
<dbReference type="InterPro" id="IPR003593">
    <property type="entry name" value="AAA+_ATPase"/>
</dbReference>
<evidence type="ECO:0000313" key="9">
    <source>
        <dbReference type="Proteomes" id="UP000886723"/>
    </source>
</evidence>
<dbReference type="InterPro" id="IPR027417">
    <property type="entry name" value="P-loop_NTPase"/>
</dbReference>
<dbReference type="GO" id="GO:0003677">
    <property type="term" value="F:DNA binding"/>
    <property type="evidence" value="ECO:0007669"/>
    <property type="project" value="InterPro"/>
</dbReference>
<dbReference type="Pfam" id="PF00498">
    <property type="entry name" value="FHA"/>
    <property type="match status" value="1"/>
</dbReference>
<dbReference type="PROSITE" id="PS50006">
    <property type="entry name" value="FHA_DOMAIN"/>
    <property type="match status" value="1"/>
</dbReference>
<evidence type="ECO:0000256" key="1">
    <source>
        <dbReference type="ARBA" id="ARBA00022737"/>
    </source>
</evidence>
<dbReference type="PROSITE" id="PS50901">
    <property type="entry name" value="FTSK"/>
    <property type="match status" value="2"/>
</dbReference>
<dbReference type="SMART" id="SM00382">
    <property type="entry name" value="AAA"/>
    <property type="match status" value="1"/>
</dbReference>
<sequence>MIVIVYGTGVYKEYLLPNIMNADYSLTLDGKVFGLSEDQELLLEITPEGWRLLGSDHYVIFSGAGMIPEKILEEGDILELTLEGEKRVQLIVTDAATGFQVMRKFFISGLGRVTVGKNPENDICYSFQNLISGYHASLQRYADGVYIEDSSTNGVFVKYRRITGRKKLEFGDIVNIFGLQLIYLGDILAVGTNYGELSVRRDTLECCAVEAEPQAQRTPQKLRARYFNRSPRNLPVISREPVDIEAPPSLGIKKEKPLLLTIGPAFTMAIPMLLGCGMAIFSSWSTGRNAGAFMFTGIITAVASAILGVFWGMMNIRYARQEAREDEEQRFNAYGNYLIRIADRLKQEYEQNERAMHTMYPAAESCCQYGEGSASLWNRNAAHSDFLFHRLGLGDQPFQVEISVPREKFSLVQDPLAEKPLLIQQEYKTLHKVPVGVDMAQKRLIGLVGGPERAGSIRLMHVLAAQIAACNCYTDVKMAFLYDRKTTQSPEDWECMKWFPHVWAEDRKTRYMGGDALERGDVCFELANILRSRAEQEDASGRRARVRPHYVIFVQDSDFLEGELIRKYLYDPRETLGITVFLMAATCEQLPNECEDIIQQDEYFSGIYNVMDNSEERKPVQFDTASPRDLERFGRRICRLQVNEVESTADIPSSLDFFSMYQASSLEDFHVLDRWRKNRTYNSMKALIGKKMGDADCFLDIHEKYHGPHGLIAGTTGSGKSETLQTYMLSLAINFSPDDIAFFVIDFKGGGMANLFSDLPHMAGQISNLSGNQVRRAMISIKSENTRRQKIFSDYGVNNINLYTRLYKNGEAALPVPHLFIIIDEFAELKREEPDFMRELISVAQVGRSLGVHLILATQKPSGTVDDNIWSNAKFRLCLRVQDRQDSNDMLHKPDAAFITQAGRCYLQVGNDEIYELFQSGFSGAVYDEELQGAGENAAILLTETGKAAVIGGRKRRKKKAAAAGSGVKEKTQLDAVVEYLKKTALDNGYTRGMQLWLPVLPETLYLEELSGYEPLFDGSGWKQPEGVWKLSAMAGLSDDPVNQAQLSMEVDFAEGGHHAVCGTVASGKSTFLQTVLYALTGRYSPDWLNIYGIDFSSRMLAPFEDMPHTGGIVYEGQQEKAGRLFHLMGQFLKERKELLKGGTYAQYVKNVGNSLPAVLLVIDNYAGFKEKTANEYEDILIQIAREGVSYGIFLLISSAGFGLAEIPSRIGDHIRTVISLEMGDKFKYMDVLRTTHIPVLPETNVKGRGLAFRGKSLLEFQTALALPAEDDFARSRKIRETAARMSEAWEGPRAKRIPEIPENPTLTLLEQSGDYEKENVYGEQLPFAYSLTDASLYSVRLEGTYCYSILGRSRTGKTNTMKLLLHAAAAQPAKTMVIENGSPQLNGLAREYGMGYAHTPREIFLFFKELLPVFAQRNKQKQALLARGFSDEEIFREMKMEQSIYIFIADLAEFMRMIYSPQEGVGDMHGFLENILEKGRLHNIYFFACLNTDDAPSLAGYRAYASFVGYKRGVHLGGNLSAQRIFSFRNIPYAEMSRTLKKGLGLTPDAEDDTIARRIVIPNARRHPV</sequence>
<dbReference type="SUPFAM" id="SSF49879">
    <property type="entry name" value="SMAD/FHA domain"/>
    <property type="match status" value="1"/>
</dbReference>
<keyword evidence="5" id="KW-0812">Transmembrane</keyword>
<evidence type="ECO:0000259" key="6">
    <source>
        <dbReference type="PROSITE" id="PS50006"/>
    </source>
</evidence>
<dbReference type="PANTHER" id="PTHR22683">
    <property type="entry name" value="SPORULATION PROTEIN RELATED"/>
    <property type="match status" value="1"/>
</dbReference>
<comment type="caution">
    <text evidence="8">The sequence shown here is derived from an EMBL/GenBank/DDBJ whole genome shotgun (WGS) entry which is preliminary data.</text>
</comment>
<feature type="transmembrane region" description="Helical" evidence="5">
    <location>
        <begin position="293"/>
        <end position="314"/>
    </location>
</feature>
<dbReference type="SMART" id="SM00240">
    <property type="entry name" value="FHA"/>
    <property type="match status" value="1"/>
</dbReference>
<evidence type="ECO:0000256" key="2">
    <source>
        <dbReference type="ARBA" id="ARBA00022741"/>
    </source>
</evidence>
<keyword evidence="5" id="KW-0472">Membrane</keyword>
<organism evidence="8 9">
    <name type="scientific">Candidatus Pullilachnospira stercoravium</name>
    <dbReference type="NCBI Taxonomy" id="2840913"/>
    <lineage>
        <taxon>Bacteria</taxon>
        <taxon>Bacillati</taxon>
        <taxon>Bacillota</taxon>
        <taxon>Clostridia</taxon>
        <taxon>Lachnospirales</taxon>
        <taxon>Lachnospiraceae</taxon>
        <taxon>Lachnospiraceae incertae sedis</taxon>
        <taxon>Candidatus Pullilachnospira</taxon>
    </lineage>
</organism>
<name>A0A9D1T697_9FIRM</name>
<dbReference type="SUPFAM" id="SSF52540">
    <property type="entry name" value="P-loop containing nucleoside triphosphate hydrolases"/>
    <property type="match status" value="2"/>
</dbReference>
<protein>
    <submittedName>
        <fullName evidence="8">Type VII secretion protein EssC</fullName>
    </submittedName>
</protein>
<feature type="domain" description="FHA" evidence="6">
    <location>
        <begin position="113"/>
        <end position="162"/>
    </location>
</feature>
<dbReference type="Proteomes" id="UP000886723">
    <property type="component" value="Unassembled WGS sequence"/>
</dbReference>
<accession>A0A9D1T697</accession>
<dbReference type="InterPro" id="IPR000253">
    <property type="entry name" value="FHA_dom"/>
</dbReference>
<dbReference type="CDD" id="cd00060">
    <property type="entry name" value="FHA"/>
    <property type="match status" value="1"/>
</dbReference>
<keyword evidence="1" id="KW-0677">Repeat</keyword>
<dbReference type="InterPro" id="IPR002543">
    <property type="entry name" value="FtsK_dom"/>
</dbReference>
<evidence type="ECO:0000256" key="5">
    <source>
        <dbReference type="SAM" id="Phobius"/>
    </source>
</evidence>
<evidence type="ECO:0000313" key="8">
    <source>
        <dbReference type="EMBL" id="HIV12614.1"/>
    </source>
</evidence>
<feature type="binding site" evidence="4">
    <location>
        <begin position="714"/>
        <end position="721"/>
    </location>
    <ligand>
        <name>ATP</name>
        <dbReference type="ChEBI" id="CHEBI:30616"/>
    </ligand>
</feature>
<gene>
    <name evidence="8" type="primary">essC</name>
    <name evidence="8" type="ORF">IAA63_05665</name>
</gene>
<dbReference type="PANTHER" id="PTHR22683:SF1">
    <property type="entry name" value="TYPE VII SECRETION SYSTEM PROTEIN ESSC"/>
    <property type="match status" value="1"/>
</dbReference>